<dbReference type="GO" id="GO:0006465">
    <property type="term" value="P:signal peptide processing"/>
    <property type="evidence" value="ECO:0007669"/>
    <property type="project" value="InterPro"/>
</dbReference>
<dbReference type="SUPFAM" id="SSF51306">
    <property type="entry name" value="LexA/Signal peptidase"/>
    <property type="match status" value="1"/>
</dbReference>
<dbReference type="GO" id="GO:0004252">
    <property type="term" value="F:serine-type endopeptidase activity"/>
    <property type="evidence" value="ECO:0007669"/>
    <property type="project" value="InterPro"/>
</dbReference>
<evidence type="ECO:0000256" key="3">
    <source>
        <dbReference type="ARBA" id="ARBA00009370"/>
    </source>
</evidence>
<evidence type="ECO:0000256" key="4">
    <source>
        <dbReference type="ARBA" id="ARBA00013208"/>
    </source>
</evidence>
<feature type="domain" description="Peptidase S26" evidence="10">
    <location>
        <begin position="42"/>
        <end position="192"/>
    </location>
</feature>
<name>A0A1H9WYY9_BUTFI</name>
<evidence type="ECO:0000256" key="8">
    <source>
        <dbReference type="RuleBase" id="RU003993"/>
    </source>
</evidence>
<keyword evidence="8" id="KW-0812">Transmembrane</keyword>
<dbReference type="PANTHER" id="PTHR43390">
    <property type="entry name" value="SIGNAL PEPTIDASE I"/>
    <property type="match status" value="1"/>
</dbReference>
<comment type="subcellular location">
    <subcellularLocation>
        <location evidence="2">Cell membrane</location>
        <topology evidence="2">Single-pass type II membrane protein</topology>
    </subcellularLocation>
    <subcellularLocation>
        <location evidence="9">Membrane</location>
        <topology evidence="9">Single-pass type II membrane protein</topology>
    </subcellularLocation>
</comment>
<evidence type="ECO:0000256" key="5">
    <source>
        <dbReference type="ARBA" id="ARBA00022670"/>
    </source>
</evidence>
<dbReference type="Pfam" id="PF10502">
    <property type="entry name" value="Peptidase_S26"/>
    <property type="match status" value="1"/>
</dbReference>
<dbReference type="PROSITE" id="PS00760">
    <property type="entry name" value="SPASE_I_2"/>
    <property type="match status" value="1"/>
</dbReference>
<dbReference type="PANTHER" id="PTHR43390:SF1">
    <property type="entry name" value="CHLOROPLAST PROCESSING PEPTIDASE"/>
    <property type="match status" value="1"/>
</dbReference>
<dbReference type="InterPro" id="IPR019533">
    <property type="entry name" value="Peptidase_S26"/>
</dbReference>
<dbReference type="NCBIfam" id="TIGR02227">
    <property type="entry name" value="sigpep_I_bact"/>
    <property type="match status" value="1"/>
</dbReference>
<dbReference type="InterPro" id="IPR019758">
    <property type="entry name" value="Pept_S26A_signal_pept_1_CS"/>
</dbReference>
<dbReference type="Gene3D" id="2.10.109.10">
    <property type="entry name" value="Umud Fragment, subunit A"/>
    <property type="match status" value="1"/>
</dbReference>
<sequence length="204" mass="22814">MSSKNTNTKDNELKNIKPTTQQLKDALDHEMRKQEYKTAFAKTIGILVAVAAFSVLIASFFVKVQKISGESMYPTLSTGQIVIAFKTDTFEPGQLVAFYYNNKVLIKRVIGSPGDWINIDSEGNVTVNGVVLDEPYLTEKSLEPTDIEFPYQVPESRYFVLGDNRSVSIDSRSDVVGCISKEQLIGHVLFRIYPFGEFGIITNN</sequence>
<dbReference type="InterPro" id="IPR019756">
    <property type="entry name" value="Pept_S26A_signal_pept_1_Ser-AS"/>
</dbReference>
<keyword evidence="5 8" id="KW-0645">Protease</keyword>
<dbReference type="GO" id="GO:0009003">
    <property type="term" value="F:signal peptidase activity"/>
    <property type="evidence" value="ECO:0007669"/>
    <property type="project" value="UniProtKB-EC"/>
</dbReference>
<evidence type="ECO:0000313" key="12">
    <source>
        <dbReference type="Proteomes" id="UP000182584"/>
    </source>
</evidence>
<feature type="active site" evidence="7">
    <location>
        <position position="107"/>
    </location>
</feature>
<dbReference type="InterPro" id="IPR000223">
    <property type="entry name" value="Pept_S26A_signal_pept_1"/>
</dbReference>
<feature type="transmembrane region" description="Helical" evidence="8">
    <location>
        <begin position="39"/>
        <end position="62"/>
    </location>
</feature>
<evidence type="ECO:0000256" key="9">
    <source>
        <dbReference type="RuleBase" id="RU362042"/>
    </source>
</evidence>
<dbReference type="InterPro" id="IPR036286">
    <property type="entry name" value="LexA/Signal_pep-like_sf"/>
</dbReference>
<dbReference type="RefSeq" id="WP_027206572.1">
    <property type="nucleotide sequence ID" value="NZ_FOGJ01000037.1"/>
</dbReference>
<dbReference type="InterPro" id="IPR019757">
    <property type="entry name" value="Pept_S26A_signal_pept_1_Lys-AS"/>
</dbReference>
<feature type="active site" evidence="7">
    <location>
        <position position="71"/>
    </location>
</feature>
<evidence type="ECO:0000256" key="6">
    <source>
        <dbReference type="ARBA" id="ARBA00022801"/>
    </source>
</evidence>
<reference evidence="11 12" key="1">
    <citation type="submission" date="2016-10" db="EMBL/GenBank/DDBJ databases">
        <authorList>
            <person name="de Groot N.N."/>
        </authorList>
    </citation>
    <scope>NUCLEOTIDE SEQUENCE [LARGE SCALE GENOMIC DNA]</scope>
    <source>
        <strain evidence="11 12">AR40</strain>
    </source>
</reference>
<dbReference type="PROSITE" id="PS00761">
    <property type="entry name" value="SPASE_I_3"/>
    <property type="match status" value="1"/>
</dbReference>
<evidence type="ECO:0000313" key="11">
    <source>
        <dbReference type="EMBL" id="SES39011.1"/>
    </source>
</evidence>
<organism evidence="11 12">
    <name type="scientific">Butyrivibrio fibrisolvens</name>
    <dbReference type="NCBI Taxonomy" id="831"/>
    <lineage>
        <taxon>Bacteria</taxon>
        <taxon>Bacillati</taxon>
        <taxon>Bacillota</taxon>
        <taxon>Clostridia</taxon>
        <taxon>Lachnospirales</taxon>
        <taxon>Lachnospiraceae</taxon>
        <taxon>Butyrivibrio</taxon>
    </lineage>
</organism>
<keyword evidence="8" id="KW-0472">Membrane</keyword>
<keyword evidence="8" id="KW-1133">Transmembrane helix</keyword>
<evidence type="ECO:0000256" key="7">
    <source>
        <dbReference type="PIRSR" id="PIRSR600223-1"/>
    </source>
</evidence>
<keyword evidence="6 8" id="KW-0378">Hydrolase</keyword>
<proteinExistence type="inferred from homology"/>
<dbReference type="AlphaFoldDB" id="A0A1H9WYY9"/>
<dbReference type="EC" id="3.4.21.89" evidence="4 8"/>
<dbReference type="GO" id="GO:0005886">
    <property type="term" value="C:plasma membrane"/>
    <property type="evidence" value="ECO:0007669"/>
    <property type="project" value="UniProtKB-SubCell"/>
</dbReference>
<dbReference type="EMBL" id="FOGJ01000037">
    <property type="protein sequence ID" value="SES39011.1"/>
    <property type="molecule type" value="Genomic_DNA"/>
</dbReference>
<gene>
    <name evidence="11" type="ORF">SAMN04487884_13719</name>
</gene>
<dbReference type="eggNOG" id="COG0681">
    <property type="taxonomic scope" value="Bacteria"/>
</dbReference>
<comment type="similarity">
    <text evidence="3 9">Belongs to the peptidase S26 family.</text>
</comment>
<evidence type="ECO:0000256" key="2">
    <source>
        <dbReference type="ARBA" id="ARBA00004401"/>
    </source>
</evidence>
<accession>A0A1H9WYY9</accession>
<dbReference type="PROSITE" id="PS00501">
    <property type="entry name" value="SPASE_I_1"/>
    <property type="match status" value="1"/>
</dbReference>
<protein>
    <recommendedName>
        <fullName evidence="4 8">Signal peptidase I</fullName>
        <ecNumber evidence="4 8">3.4.21.89</ecNumber>
    </recommendedName>
</protein>
<dbReference type="Proteomes" id="UP000182584">
    <property type="component" value="Unassembled WGS sequence"/>
</dbReference>
<dbReference type="PRINTS" id="PR00727">
    <property type="entry name" value="LEADERPTASE"/>
</dbReference>
<evidence type="ECO:0000259" key="10">
    <source>
        <dbReference type="Pfam" id="PF10502"/>
    </source>
</evidence>
<evidence type="ECO:0000256" key="1">
    <source>
        <dbReference type="ARBA" id="ARBA00000677"/>
    </source>
</evidence>
<comment type="catalytic activity">
    <reaction evidence="1 8">
        <text>Cleavage of hydrophobic, N-terminal signal or leader sequences from secreted and periplasmic proteins.</text>
        <dbReference type="EC" id="3.4.21.89"/>
    </reaction>
</comment>
<dbReference type="CDD" id="cd06530">
    <property type="entry name" value="S26_SPase_I"/>
    <property type="match status" value="1"/>
</dbReference>